<dbReference type="InterPro" id="IPR050807">
    <property type="entry name" value="TransReg_Diox_bact_type"/>
</dbReference>
<dbReference type="InterPro" id="IPR010982">
    <property type="entry name" value="Lambda_DNA-bd_dom_sf"/>
</dbReference>
<dbReference type="PANTHER" id="PTHR46797:SF1">
    <property type="entry name" value="METHYLPHOSPHONATE SYNTHASE"/>
    <property type="match status" value="1"/>
</dbReference>
<proteinExistence type="predicted"/>
<dbReference type="AlphaFoldDB" id="A0AAU1ULX1"/>
<dbReference type="PANTHER" id="PTHR46797">
    <property type="entry name" value="HTH-TYPE TRANSCRIPTIONAL REGULATOR"/>
    <property type="match status" value="1"/>
</dbReference>
<evidence type="ECO:0000256" key="1">
    <source>
        <dbReference type="ARBA" id="ARBA00023125"/>
    </source>
</evidence>
<dbReference type="CDD" id="cd00093">
    <property type="entry name" value="HTH_XRE"/>
    <property type="match status" value="1"/>
</dbReference>
<evidence type="ECO:0000259" key="2">
    <source>
        <dbReference type="PROSITE" id="PS50943"/>
    </source>
</evidence>
<dbReference type="Gene3D" id="1.10.260.40">
    <property type="entry name" value="lambda repressor-like DNA-binding domains"/>
    <property type="match status" value="1"/>
</dbReference>
<dbReference type="GO" id="GO:0003700">
    <property type="term" value="F:DNA-binding transcription factor activity"/>
    <property type="evidence" value="ECO:0007669"/>
    <property type="project" value="TreeGrafter"/>
</dbReference>
<dbReference type="EMBL" id="CP108195">
    <property type="protein sequence ID" value="WTS18246.1"/>
    <property type="molecule type" value="Genomic_DNA"/>
</dbReference>
<keyword evidence="1" id="KW-0238">DNA-binding</keyword>
<dbReference type="PROSITE" id="PS50943">
    <property type="entry name" value="HTH_CROC1"/>
    <property type="match status" value="1"/>
</dbReference>
<dbReference type="InterPro" id="IPR001387">
    <property type="entry name" value="Cro/C1-type_HTH"/>
</dbReference>
<dbReference type="SUPFAM" id="SSF47413">
    <property type="entry name" value="lambda repressor-like DNA-binding domains"/>
    <property type="match status" value="1"/>
</dbReference>
<dbReference type="GO" id="GO:0005829">
    <property type="term" value="C:cytosol"/>
    <property type="evidence" value="ECO:0007669"/>
    <property type="project" value="TreeGrafter"/>
</dbReference>
<dbReference type="SMART" id="SM00530">
    <property type="entry name" value="HTH_XRE"/>
    <property type="match status" value="1"/>
</dbReference>
<dbReference type="Pfam" id="PF01381">
    <property type="entry name" value="HTH_3"/>
    <property type="match status" value="1"/>
</dbReference>
<feature type="domain" description="HTH cro/C1-type" evidence="2">
    <location>
        <begin position="7"/>
        <end position="62"/>
    </location>
</feature>
<dbReference type="GO" id="GO:0003677">
    <property type="term" value="F:DNA binding"/>
    <property type="evidence" value="ECO:0007669"/>
    <property type="project" value="UniProtKB-KW"/>
</dbReference>
<gene>
    <name evidence="3" type="ORF">OHU69_49110</name>
</gene>
<organism evidence="3">
    <name type="scientific">Streptomyces sp. NBC_00119</name>
    <dbReference type="NCBI Taxonomy" id="2975659"/>
    <lineage>
        <taxon>Bacteria</taxon>
        <taxon>Bacillati</taxon>
        <taxon>Actinomycetota</taxon>
        <taxon>Actinomycetes</taxon>
        <taxon>Kitasatosporales</taxon>
        <taxon>Streptomycetaceae</taxon>
        <taxon>Streptomyces</taxon>
    </lineage>
</organism>
<accession>A0AAU1ULX1</accession>
<sequence>MTPGEQVRAWRRRRGLTQAELAAAAGTQQASVSRIEKGTDVPTLPLLERIAEAMRCNVTITLTDRDERPGRVEGIPDELLVSDRDIRYRLKSNGS</sequence>
<reference evidence="3" key="1">
    <citation type="submission" date="2022-10" db="EMBL/GenBank/DDBJ databases">
        <title>The complete genomes of actinobacterial strains from the NBC collection.</title>
        <authorList>
            <person name="Joergensen T.S."/>
            <person name="Alvarez Arevalo M."/>
            <person name="Sterndorff E.B."/>
            <person name="Faurdal D."/>
            <person name="Vuksanovic O."/>
            <person name="Mourched A.-S."/>
            <person name="Charusanti P."/>
            <person name="Shaw S."/>
            <person name="Blin K."/>
            <person name="Weber T."/>
        </authorList>
    </citation>
    <scope>NUCLEOTIDE SEQUENCE</scope>
    <source>
        <strain evidence="3">NBC_00119</strain>
    </source>
</reference>
<name>A0AAU1ULX1_9ACTN</name>
<protein>
    <submittedName>
        <fullName evidence="3">Helix-turn-helix domain-containing protein</fullName>
    </submittedName>
</protein>
<evidence type="ECO:0000313" key="3">
    <source>
        <dbReference type="EMBL" id="WTS18246.1"/>
    </source>
</evidence>